<feature type="transmembrane region" description="Helical" evidence="2">
    <location>
        <begin position="62"/>
        <end position="81"/>
    </location>
</feature>
<sequence length="475" mass="51097">MGFKIIKSLGSAVLFTTLLNKSSYKKITDQNYIVEYKPKSLKSDRQTFLQKLFSKVGLNKSVSSVNIIAIVVVMLVILWFLSGGSKDGGGNDEDLVLRLGTALPLTGDLARMGPPTVAGATLAINEVNDAKKGIRIDVIFGDSGDLDNKVYDTEIPRLLDGGVQAIIGAVSSGVSEAFIDRVIAKNVILFSPGNTSAVFSSYEDKGLYFRTTPSDIRHGQVLGELIAEDGHTTVSFIVRNNPYSLSIYRPCKAALKDAGGTVTMATFEASNTDFSYQINKALGVNPDAIVLITDRASEAELIVSEIIKRSFSSENLYFGGYSLWLKVAHASLKDAKGTLSGIDPRTIPNFIKNLKSAMKILDNKPDSWYPDYIKYGAETYDAVILLALAALEARSTQGVKMSKKLREVSGGSGGGTKCTSFAACADIINAGGTADYDGPSGKITFNEFGDPTDGNILIRQFNKNNVLFTIDTPPK</sequence>
<keyword evidence="2" id="KW-1133">Transmembrane helix</keyword>
<keyword evidence="1" id="KW-0732">Signal</keyword>
<dbReference type="AlphaFoldDB" id="A0A6C0EIV2"/>
<dbReference type="PANTHER" id="PTHR30483:SF6">
    <property type="entry name" value="PERIPLASMIC BINDING PROTEIN OF ABC TRANSPORTER FOR NATURAL AMINO ACIDS"/>
    <property type="match status" value="1"/>
</dbReference>
<evidence type="ECO:0000313" key="4">
    <source>
        <dbReference type="EMBL" id="QHT29106.1"/>
    </source>
</evidence>
<reference evidence="4" key="1">
    <citation type="journal article" date="2020" name="Nature">
        <title>Giant virus diversity and host interactions through global metagenomics.</title>
        <authorList>
            <person name="Schulz F."/>
            <person name="Roux S."/>
            <person name="Paez-Espino D."/>
            <person name="Jungbluth S."/>
            <person name="Walsh D.A."/>
            <person name="Denef V.J."/>
            <person name="McMahon K.D."/>
            <person name="Konstantinidis K.T."/>
            <person name="Eloe-Fadrosh E.A."/>
            <person name="Kyrpides N.C."/>
            <person name="Woyke T."/>
        </authorList>
    </citation>
    <scope>NUCLEOTIDE SEQUENCE</scope>
    <source>
        <strain evidence="4">GVMAG-M-3300001351-8</strain>
    </source>
</reference>
<dbReference type="InterPro" id="IPR028082">
    <property type="entry name" value="Peripla_BP_I"/>
</dbReference>
<dbReference type="PANTHER" id="PTHR30483">
    <property type="entry name" value="LEUCINE-SPECIFIC-BINDING PROTEIN"/>
    <property type="match status" value="1"/>
</dbReference>
<name>A0A6C0EIV2_9ZZZZ</name>
<dbReference type="InterPro" id="IPR051010">
    <property type="entry name" value="BCAA_transport"/>
</dbReference>
<feature type="domain" description="Leucine-binding protein" evidence="3">
    <location>
        <begin position="98"/>
        <end position="409"/>
    </location>
</feature>
<accession>A0A6C0EIV2</accession>
<protein>
    <recommendedName>
        <fullName evidence="3">Leucine-binding protein domain-containing protein</fullName>
    </recommendedName>
</protein>
<evidence type="ECO:0000256" key="2">
    <source>
        <dbReference type="SAM" id="Phobius"/>
    </source>
</evidence>
<organism evidence="4">
    <name type="scientific">viral metagenome</name>
    <dbReference type="NCBI Taxonomy" id="1070528"/>
    <lineage>
        <taxon>unclassified sequences</taxon>
        <taxon>metagenomes</taxon>
        <taxon>organismal metagenomes</taxon>
    </lineage>
</organism>
<dbReference type="EMBL" id="MN738868">
    <property type="protein sequence ID" value="QHT29106.1"/>
    <property type="molecule type" value="Genomic_DNA"/>
</dbReference>
<dbReference type="Gene3D" id="3.40.50.2300">
    <property type="match status" value="2"/>
</dbReference>
<keyword evidence="2" id="KW-0812">Transmembrane</keyword>
<proteinExistence type="predicted"/>
<evidence type="ECO:0000259" key="3">
    <source>
        <dbReference type="Pfam" id="PF13458"/>
    </source>
</evidence>
<dbReference type="SUPFAM" id="SSF53822">
    <property type="entry name" value="Periplasmic binding protein-like I"/>
    <property type="match status" value="1"/>
</dbReference>
<dbReference type="InterPro" id="IPR028081">
    <property type="entry name" value="Leu-bd"/>
</dbReference>
<keyword evidence="2" id="KW-0472">Membrane</keyword>
<dbReference type="Pfam" id="PF13458">
    <property type="entry name" value="Peripla_BP_6"/>
    <property type="match status" value="1"/>
</dbReference>
<evidence type="ECO:0000256" key="1">
    <source>
        <dbReference type="ARBA" id="ARBA00022729"/>
    </source>
</evidence>